<dbReference type="Proteomes" id="UP000002220">
    <property type="component" value="Chromosome"/>
</dbReference>
<gene>
    <name evidence="2" type="ordered locus">Plim_1869</name>
</gene>
<evidence type="ECO:0000313" key="2">
    <source>
        <dbReference type="EMBL" id="ADG67699.1"/>
    </source>
</evidence>
<name>D5SYH1_PLAL2</name>
<dbReference type="STRING" id="521674.Plim_1869"/>
<dbReference type="HOGENOM" id="CLU_1584975_0_0_0"/>
<accession>D5SYH1</accession>
<proteinExistence type="predicted"/>
<feature type="chain" id="PRO_5003076324" description="Lipoprotein" evidence="1">
    <location>
        <begin position="24"/>
        <end position="168"/>
    </location>
</feature>
<protein>
    <recommendedName>
        <fullName evidence="4">Lipoprotein</fullName>
    </recommendedName>
</protein>
<keyword evidence="3" id="KW-1185">Reference proteome</keyword>
<feature type="signal peptide" evidence="1">
    <location>
        <begin position="1"/>
        <end position="23"/>
    </location>
</feature>
<keyword evidence="1" id="KW-0732">Signal</keyword>
<reference evidence="2 3" key="1">
    <citation type="journal article" date="2010" name="Stand. Genomic Sci.">
        <title>Complete genome sequence of Planctomyces limnophilus type strain (Mu 290).</title>
        <authorList>
            <person name="Labutti K."/>
            <person name="Sikorski J."/>
            <person name="Schneider S."/>
            <person name="Nolan M."/>
            <person name="Lucas S."/>
            <person name="Glavina Del Rio T."/>
            <person name="Tice H."/>
            <person name="Cheng J.F."/>
            <person name="Goodwin L."/>
            <person name="Pitluck S."/>
            <person name="Liolios K."/>
            <person name="Ivanova N."/>
            <person name="Mavromatis K."/>
            <person name="Mikhailova N."/>
            <person name="Pati A."/>
            <person name="Chen A."/>
            <person name="Palaniappan K."/>
            <person name="Land M."/>
            <person name="Hauser L."/>
            <person name="Chang Y.J."/>
            <person name="Jeffries C.D."/>
            <person name="Tindall B.J."/>
            <person name="Rohde M."/>
            <person name="Goker M."/>
            <person name="Woyke T."/>
            <person name="Bristow J."/>
            <person name="Eisen J.A."/>
            <person name="Markowitz V."/>
            <person name="Hugenholtz P."/>
            <person name="Kyrpides N.C."/>
            <person name="Klenk H.P."/>
            <person name="Lapidus A."/>
        </authorList>
    </citation>
    <scope>NUCLEOTIDE SEQUENCE [LARGE SCALE GENOMIC DNA]</scope>
    <source>
        <strain evidence="3">ATCC 43296 / DSM 3776 / IFAM 1008 / 290</strain>
    </source>
</reference>
<evidence type="ECO:0000256" key="1">
    <source>
        <dbReference type="SAM" id="SignalP"/>
    </source>
</evidence>
<dbReference type="KEGG" id="plm:Plim_1869"/>
<dbReference type="EMBL" id="CP001744">
    <property type="protein sequence ID" value="ADG67699.1"/>
    <property type="molecule type" value="Genomic_DNA"/>
</dbReference>
<dbReference type="AlphaFoldDB" id="D5SYH1"/>
<organism evidence="2 3">
    <name type="scientific">Planctopirus limnophila (strain ATCC 43296 / DSM 3776 / IFAM 1008 / Mu 290)</name>
    <name type="common">Planctomyces limnophilus</name>
    <dbReference type="NCBI Taxonomy" id="521674"/>
    <lineage>
        <taxon>Bacteria</taxon>
        <taxon>Pseudomonadati</taxon>
        <taxon>Planctomycetota</taxon>
        <taxon>Planctomycetia</taxon>
        <taxon>Planctomycetales</taxon>
        <taxon>Planctomycetaceae</taxon>
        <taxon>Planctopirus</taxon>
    </lineage>
</organism>
<evidence type="ECO:0000313" key="3">
    <source>
        <dbReference type="Proteomes" id="UP000002220"/>
    </source>
</evidence>
<dbReference type="PROSITE" id="PS51257">
    <property type="entry name" value="PROKAR_LIPOPROTEIN"/>
    <property type="match status" value="1"/>
</dbReference>
<evidence type="ECO:0008006" key="4">
    <source>
        <dbReference type="Google" id="ProtNLM"/>
    </source>
</evidence>
<sequence precursor="true">MTSVMKWQSAWLLVMTLMVGCSTNPVGTEAAARNFFQTEFQKWIAGESSDVATRQSQRLLLAPPISYDIRSIVRDEPDFFACQETEKLPSNWQTWPAFKRNVTIEWKAEDSSLTRQRRLVICKTVVSVLAVFRVTFSSNHWHSLTLSANKTGQAAMTQSLAVCHVWRS</sequence>